<feature type="domain" description="Transposase IS200-like" evidence="1">
    <location>
        <begin position="2"/>
        <end position="100"/>
    </location>
</feature>
<dbReference type="InterPro" id="IPR036515">
    <property type="entry name" value="Transposase_17_sf"/>
</dbReference>
<evidence type="ECO:0000259" key="1">
    <source>
        <dbReference type="SMART" id="SM01321"/>
    </source>
</evidence>
<dbReference type="GO" id="GO:0006313">
    <property type="term" value="P:DNA transposition"/>
    <property type="evidence" value="ECO:0007669"/>
    <property type="project" value="InterPro"/>
</dbReference>
<dbReference type="NCBIfam" id="NF033573">
    <property type="entry name" value="transpos_IS200"/>
    <property type="match status" value="1"/>
</dbReference>
<dbReference type="GO" id="GO:0004803">
    <property type="term" value="F:transposase activity"/>
    <property type="evidence" value="ECO:0007669"/>
    <property type="project" value="InterPro"/>
</dbReference>
<dbReference type="InterPro" id="IPR002686">
    <property type="entry name" value="Transposase_17"/>
</dbReference>
<dbReference type="AlphaFoldDB" id="X1K6J5"/>
<organism evidence="2">
    <name type="scientific">marine sediment metagenome</name>
    <dbReference type="NCBI Taxonomy" id="412755"/>
    <lineage>
        <taxon>unclassified sequences</taxon>
        <taxon>metagenomes</taxon>
        <taxon>ecological metagenomes</taxon>
    </lineage>
</organism>
<dbReference type="EMBL" id="BARU01037645">
    <property type="protein sequence ID" value="GAH89255.1"/>
    <property type="molecule type" value="Genomic_DNA"/>
</dbReference>
<dbReference type="SUPFAM" id="SSF143422">
    <property type="entry name" value="Transposase IS200-like"/>
    <property type="match status" value="1"/>
</dbReference>
<sequence>MLIGKIAQRLKEIFNQVAKEKDIDILALEIMPDHLHFFVSCQPQMTIHKIVKAFKGRSSNILRKEFPQLLKLPSLWTNSYFVSTAGNISNKTIEKYIQAQSKK</sequence>
<proteinExistence type="predicted"/>
<evidence type="ECO:0000313" key="2">
    <source>
        <dbReference type="EMBL" id="GAH89255.1"/>
    </source>
</evidence>
<name>X1K6J5_9ZZZZ</name>
<dbReference type="PANTHER" id="PTHR33360:SF2">
    <property type="entry name" value="TRANSPOSASE FOR INSERTION SEQUENCE ELEMENT IS200"/>
    <property type="match status" value="1"/>
</dbReference>
<dbReference type="Pfam" id="PF01797">
    <property type="entry name" value="Y1_Tnp"/>
    <property type="match status" value="1"/>
</dbReference>
<gene>
    <name evidence="2" type="ORF">S03H2_58615</name>
</gene>
<dbReference type="Gene3D" id="3.30.70.1290">
    <property type="entry name" value="Transposase IS200-like"/>
    <property type="match status" value="1"/>
</dbReference>
<accession>X1K6J5</accession>
<reference evidence="2" key="1">
    <citation type="journal article" date="2014" name="Front. Microbiol.">
        <title>High frequency of phylogenetically diverse reductive dehalogenase-homologous genes in deep subseafloor sedimentary metagenomes.</title>
        <authorList>
            <person name="Kawai M."/>
            <person name="Futagami T."/>
            <person name="Toyoda A."/>
            <person name="Takaki Y."/>
            <person name="Nishi S."/>
            <person name="Hori S."/>
            <person name="Arai W."/>
            <person name="Tsubouchi T."/>
            <person name="Morono Y."/>
            <person name="Uchiyama I."/>
            <person name="Ito T."/>
            <person name="Fujiyama A."/>
            <person name="Inagaki F."/>
            <person name="Takami H."/>
        </authorList>
    </citation>
    <scope>NUCLEOTIDE SEQUENCE</scope>
    <source>
        <strain evidence="2">Expedition CK06-06</strain>
    </source>
</reference>
<dbReference type="SMART" id="SM01321">
    <property type="entry name" value="Y1_Tnp"/>
    <property type="match status" value="1"/>
</dbReference>
<comment type="caution">
    <text evidence="2">The sequence shown here is derived from an EMBL/GenBank/DDBJ whole genome shotgun (WGS) entry which is preliminary data.</text>
</comment>
<protein>
    <recommendedName>
        <fullName evidence="1">Transposase IS200-like domain-containing protein</fullName>
    </recommendedName>
</protein>
<dbReference type="PANTHER" id="PTHR33360">
    <property type="entry name" value="TRANSPOSASE FOR INSERTION SEQUENCE ELEMENT IS200"/>
    <property type="match status" value="1"/>
</dbReference>
<dbReference type="GO" id="GO:0003677">
    <property type="term" value="F:DNA binding"/>
    <property type="evidence" value="ECO:0007669"/>
    <property type="project" value="InterPro"/>
</dbReference>